<name>A0A812TX58_9DINO</name>
<feature type="non-terminal residue" evidence="2">
    <location>
        <position position="1"/>
    </location>
</feature>
<comment type="caution">
    <text evidence="2">The sequence shown here is derived from an EMBL/GenBank/DDBJ whole genome shotgun (WGS) entry which is preliminary data.</text>
</comment>
<accession>A0A812TX58</accession>
<evidence type="ECO:0000256" key="1">
    <source>
        <dbReference type="SAM" id="MobiDB-lite"/>
    </source>
</evidence>
<dbReference type="SUPFAM" id="SSF51182">
    <property type="entry name" value="RmlC-like cupins"/>
    <property type="match status" value="1"/>
</dbReference>
<evidence type="ECO:0000313" key="3">
    <source>
        <dbReference type="Proteomes" id="UP000601435"/>
    </source>
</evidence>
<gene>
    <name evidence="2" type="ORF">SNEC2469_LOCUS15750</name>
</gene>
<protein>
    <submittedName>
        <fullName evidence="2">Uncharacterized protein</fullName>
    </submittedName>
</protein>
<reference evidence="2" key="1">
    <citation type="submission" date="2021-02" db="EMBL/GenBank/DDBJ databases">
        <authorList>
            <person name="Dougan E. K."/>
            <person name="Rhodes N."/>
            <person name="Thang M."/>
            <person name="Chan C."/>
        </authorList>
    </citation>
    <scope>NUCLEOTIDE SEQUENCE</scope>
</reference>
<feature type="region of interest" description="Disordered" evidence="1">
    <location>
        <begin position="14"/>
        <end position="36"/>
    </location>
</feature>
<proteinExistence type="predicted"/>
<dbReference type="EMBL" id="CAJNJA010025654">
    <property type="protein sequence ID" value="CAE7546677.1"/>
    <property type="molecule type" value="Genomic_DNA"/>
</dbReference>
<dbReference type="AlphaFoldDB" id="A0A812TX58"/>
<organism evidence="2 3">
    <name type="scientific">Symbiodinium necroappetens</name>
    <dbReference type="NCBI Taxonomy" id="1628268"/>
    <lineage>
        <taxon>Eukaryota</taxon>
        <taxon>Sar</taxon>
        <taxon>Alveolata</taxon>
        <taxon>Dinophyceae</taxon>
        <taxon>Suessiales</taxon>
        <taxon>Symbiodiniaceae</taxon>
        <taxon>Symbiodinium</taxon>
    </lineage>
</organism>
<dbReference type="InterPro" id="IPR011051">
    <property type="entry name" value="RmlC_Cupin_sf"/>
</dbReference>
<sequence length="72" mass="8084">LSFAEFLGITQSQANQEESSSRGLRVARSRPSGKEQQMVDCDEYLVVLTGEFQLEKGDENIMLREGDGIFLE</sequence>
<keyword evidence="3" id="KW-1185">Reference proteome</keyword>
<dbReference type="Proteomes" id="UP000601435">
    <property type="component" value="Unassembled WGS sequence"/>
</dbReference>
<evidence type="ECO:0000313" key="2">
    <source>
        <dbReference type="EMBL" id="CAE7546677.1"/>
    </source>
</evidence>
<feature type="non-terminal residue" evidence="2">
    <location>
        <position position="72"/>
    </location>
</feature>